<feature type="transmembrane region" description="Helical" evidence="2">
    <location>
        <begin position="333"/>
        <end position="354"/>
    </location>
</feature>
<feature type="region of interest" description="Disordered" evidence="1">
    <location>
        <begin position="241"/>
        <end position="287"/>
    </location>
</feature>
<evidence type="ECO:0000313" key="4">
    <source>
        <dbReference type="Proteomes" id="UP001265746"/>
    </source>
</evidence>
<protein>
    <submittedName>
        <fullName evidence="3">Uncharacterized protein</fullName>
    </submittedName>
</protein>
<feature type="transmembrane region" description="Helical" evidence="2">
    <location>
        <begin position="106"/>
        <end position="132"/>
    </location>
</feature>
<keyword evidence="2" id="KW-0812">Transmembrane</keyword>
<keyword evidence="2" id="KW-0472">Membrane</keyword>
<feature type="transmembrane region" description="Helical" evidence="2">
    <location>
        <begin position="187"/>
        <end position="211"/>
    </location>
</feature>
<sequence>MSAANAPDSSTLGHVLWNWFSNSTASTSDESATQIKCYAFPYGFLGFLAHLAMFYGIALSSFNRCPWKFNSPLEHSRRDLVFGIIGLVISCLLTAGTMYRCSGTQYYVLIASSKILTTVASSAIGIHIAWNIRGRGKKKEIDLKKDRITHHNALKWLIVEVVGSILEFTGVIMLLEESHDAAVKNKTPIMVMSLFLAGFMGISLGVGIAWLEVRQHGQRRMEWEIRKVQIKCTALEERLAPEEPRGRSLNRRRGAPNRESRAEESRNLGPRQEGRRAGSCDAVRDPRRNSLSPVIRVRDLEAQRLIVRAGEDEADKEPILYYYKDILNSAKQVVLVAGATFGFFVTLYTDWILAAVSGSYWGFPTTGNVGMTVVYVIFYFVVRLMPVLSA</sequence>
<dbReference type="Proteomes" id="UP001265746">
    <property type="component" value="Unassembled WGS sequence"/>
</dbReference>
<reference evidence="3" key="1">
    <citation type="submission" date="2023-06" db="EMBL/GenBank/DDBJ databases">
        <authorList>
            <person name="Noh H."/>
        </authorList>
    </citation>
    <scope>NUCLEOTIDE SEQUENCE</scope>
    <source>
        <strain evidence="3">DUCC20226</strain>
    </source>
</reference>
<keyword evidence="2" id="KW-1133">Transmembrane helix</keyword>
<name>A0AAD9SET2_PHOAM</name>
<proteinExistence type="predicted"/>
<evidence type="ECO:0000256" key="2">
    <source>
        <dbReference type="SAM" id="Phobius"/>
    </source>
</evidence>
<feature type="compositionally biased region" description="Basic and acidic residues" evidence="1">
    <location>
        <begin position="256"/>
        <end position="287"/>
    </location>
</feature>
<keyword evidence="4" id="KW-1185">Reference proteome</keyword>
<dbReference type="EMBL" id="JAUJFL010000004">
    <property type="protein sequence ID" value="KAK2605430.1"/>
    <property type="molecule type" value="Genomic_DNA"/>
</dbReference>
<evidence type="ECO:0000313" key="3">
    <source>
        <dbReference type="EMBL" id="KAK2605430.1"/>
    </source>
</evidence>
<dbReference type="AlphaFoldDB" id="A0AAD9SET2"/>
<feature type="transmembrane region" description="Helical" evidence="2">
    <location>
        <begin position="360"/>
        <end position="382"/>
    </location>
</feature>
<comment type="caution">
    <text evidence="3">The sequence shown here is derived from an EMBL/GenBank/DDBJ whole genome shotgun (WGS) entry which is preliminary data.</text>
</comment>
<gene>
    <name evidence="3" type="ORF">N8I77_008267</name>
</gene>
<feature type="transmembrane region" description="Helical" evidence="2">
    <location>
        <begin position="153"/>
        <end position="175"/>
    </location>
</feature>
<feature type="transmembrane region" description="Helical" evidence="2">
    <location>
        <begin position="80"/>
        <end position="100"/>
    </location>
</feature>
<organism evidence="3 4">
    <name type="scientific">Phomopsis amygdali</name>
    <name type="common">Fusicoccum amygdali</name>
    <dbReference type="NCBI Taxonomy" id="1214568"/>
    <lineage>
        <taxon>Eukaryota</taxon>
        <taxon>Fungi</taxon>
        <taxon>Dikarya</taxon>
        <taxon>Ascomycota</taxon>
        <taxon>Pezizomycotina</taxon>
        <taxon>Sordariomycetes</taxon>
        <taxon>Sordariomycetidae</taxon>
        <taxon>Diaporthales</taxon>
        <taxon>Diaporthaceae</taxon>
        <taxon>Diaporthe</taxon>
    </lineage>
</organism>
<evidence type="ECO:0000256" key="1">
    <source>
        <dbReference type="SAM" id="MobiDB-lite"/>
    </source>
</evidence>
<accession>A0AAD9SET2</accession>
<feature type="transmembrane region" description="Helical" evidence="2">
    <location>
        <begin position="39"/>
        <end position="59"/>
    </location>
</feature>